<feature type="compositionally biased region" description="Low complexity" evidence="1">
    <location>
        <begin position="304"/>
        <end position="322"/>
    </location>
</feature>
<keyword evidence="2" id="KW-0732">Signal</keyword>
<feature type="region of interest" description="Disordered" evidence="1">
    <location>
        <begin position="52"/>
        <end position="94"/>
    </location>
</feature>
<proteinExistence type="predicted"/>
<dbReference type="OrthoDB" id="4655582at2"/>
<feature type="signal peptide" evidence="2">
    <location>
        <begin position="1"/>
        <end position="28"/>
    </location>
</feature>
<accession>A0A561V6R7</accession>
<dbReference type="AlphaFoldDB" id="A0A561V6R7"/>
<feature type="compositionally biased region" description="Basic and acidic residues" evidence="1">
    <location>
        <begin position="250"/>
        <end position="259"/>
    </location>
</feature>
<name>A0A561V6R7_9ACTN</name>
<feature type="compositionally biased region" description="Pro residues" evidence="1">
    <location>
        <begin position="326"/>
        <end position="335"/>
    </location>
</feature>
<sequence>MRSPISLRRAAGATLSAGILLAAGCAQAAPGGGRGTKGTADAQEVVLLPAAERGPDPFTGSTARPVGAAPAPSRTGSRAAPAPGGPAVHRLAGSTPGLYGGTRSVASCDVGKQIRFLAADRARGEAFARAAGIAPAGIAGFLRGLTPVLLRADTRVAGHGFSGGAATTVQAVLQAGTAVMVDRHGLPRVRCVCGNPLTPPNGARAAAGRGEGWTGYDPERTVVVEPTAREVTALVIVDVDDNAWIERRAGDGAARDRVPEVPPPYGPGTDITGRLPGLPPAEPTPSGTTAPTDCPTPGVPTPPGEEAAATASPSAAPSGTLADSPAAPPGCPTDPPSRDPTDEPSGAPSESVPDEPPGDLVPPTDEEPQTAIELPWPDGTGGAAEHVAG</sequence>
<gene>
    <name evidence="4" type="ORF">FHX80_115799</name>
</gene>
<comment type="caution">
    <text evidence="4">The sequence shown here is derived from an EMBL/GenBank/DDBJ whole genome shotgun (WGS) entry which is preliminary data.</text>
</comment>
<feature type="chain" id="PRO_5022132852" description="DUF6777 domain-containing protein" evidence="2">
    <location>
        <begin position="29"/>
        <end position="389"/>
    </location>
</feature>
<evidence type="ECO:0000313" key="5">
    <source>
        <dbReference type="Proteomes" id="UP000318186"/>
    </source>
</evidence>
<feature type="region of interest" description="Disordered" evidence="1">
    <location>
        <begin position="250"/>
        <end position="389"/>
    </location>
</feature>
<evidence type="ECO:0000256" key="2">
    <source>
        <dbReference type="SAM" id="SignalP"/>
    </source>
</evidence>
<dbReference type="PROSITE" id="PS51257">
    <property type="entry name" value="PROKAR_LIPOPROTEIN"/>
    <property type="match status" value="1"/>
</dbReference>
<organism evidence="4 5">
    <name type="scientific">Streptomyces brevispora</name>
    <dbReference type="NCBI Taxonomy" id="887462"/>
    <lineage>
        <taxon>Bacteria</taxon>
        <taxon>Bacillati</taxon>
        <taxon>Actinomycetota</taxon>
        <taxon>Actinomycetes</taxon>
        <taxon>Kitasatosporales</taxon>
        <taxon>Streptomycetaceae</taxon>
        <taxon>Streptomyces</taxon>
    </lineage>
</organism>
<protein>
    <recommendedName>
        <fullName evidence="3">DUF6777 domain-containing protein</fullName>
    </recommendedName>
</protein>
<reference evidence="4 5" key="1">
    <citation type="submission" date="2019-06" db="EMBL/GenBank/DDBJ databases">
        <title>Sequencing the genomes of 1000 actinobacteria strains.</title>
        <authorList>
            <person name="Klenk H.-P."/>
        </authorList>
    </citation>
    <scope>NUCLEOTIDE SEQUENCE [LARGE SCALE GENOMIC DNA]</scope>
    <source>
        <strain evidence="4 5">DSM 42059</strain>
    </source>
</reference>
<dbReference type="Pfam" id="PF20568">
    <property type="entry name" value="DUF6777"/>
    <property type="match status" value="1"/>
</dbReference>
<evidence type="ECO:0000256" key="1">
    <source>
        <dbReference type="SAM" id="MobiDB-lite"/>
    </source>
</evidence>
<evidence type="ECO:0000313" key="4">
    <source>
        <dbReference type="EMBL" id="TWG07294.1"/>
    </source>
</evidence>
<dbReference type="RefSeq" id="WP_145766916.1">
    <property type="nucleotide sequence ID" value="NZ_VIWW01000001.1"/>
</dbReference>
<dbReference type="InterPro" id="IPR046704">
    <property type="entry name" value="DUF6777"/>
</dbReference>
<dbReference type="Proteomes" id="UP000318186">
    <property type="component" value="Unassembled WGS sequence"/>
</dbReference>
<feature type="domain" description="DUF6777" evidence="3">
    <location>
        <begin position="90"/>
        <end position="250"/>
    </location>
</feature>
<dbReference type="EMBL" id="VIWW01000001">
    <property type="protein sequence ID" value="TWG07294.1"/>
    <property type="molecule type" value="Genomic_DNA"/>
</dbReference>
<evidence type="ECO:0000259" key="3">
    <source>
        <dbReference type="Pfam" id="PF20568"/>
    </source>
</evidence>